<reference evidence="1 2" key="1">
    <citation type="submission" date="2019-08" db="EMBL/GenBank/DDBJ databases">
        <title>In-depth cultivation of the pig gut microbiome towards novel bacterial diversity and tailored functional studies.</title>
        <authorList>
            <person name="Wylensek D."/>
            <person name="Hitch T.C.A."/>
            <person name="Clavel T."/>
        </authorList>
    </citation>
    <scope>NUCLEOTIDE SEQUENCE [LARGE SCALE GENOMIC DNA]</scope>
    <source>
        <strain evidence="1 2">WCA-389-WT-23D1</strain>
    </source>
</reference>
<organism evidence="1 2">
    <name type="scientific">Clostridium porci</name>
    <dbReference type="NCBI Taxonomy" id="2605778"/>
    <lineage>
        <taxon>Bacteria</taxon>
        <taxon>Bacillati</taxon>
        <taxon>Bacillota</taxon>
        <taxon>Clostridia</taxon>
        <taxon>Eubacteriales</taxon>
        <taxon>Clostridiaceae</taxon>
        <taxon>Clostridium</taxon>
    </lineage>
</organism>
<accession>A0A7X2NNB6</accession>
<gene>
    <name evidence="1" type="ORF">FYJ39_15950</name>
</gene>
<dbReference type="RefSeq" id="WP_154473451.1">
    <property type="nucleotide sequence ID" value="NZ_VUMD01000017.1"/>
</dbReference>
<dbReference type="AlphaFoldDB" id="A0A7X2NNB6"/>
<proteinExistence type="predicted"/>
<evidence type="ECO:0000313" key="2">
    <source>
        <dbReference type="Proteomes" id="UP000429958"/>
    </source>
</evidence>
<dbReference type="EMBL" id="VUMD01000017">
    <property type="protein sequence ID" value="MSS38007.1"/>
    <property type="molecule type" value="Genomic_DNA"/>
</dbReference>
<sequence>MRKNDELYLLIGKVESIDDRGDSLHVIVSYDWFNRGTAQFEKIHTRIVFRDQEQRNDGKRPYLWATWAREKRITTNCVIATVVRFPGDNLEEANGYAVHYNGIIGFGVDEMHQSPRHAVGGMVTWMADKVDANGQPYLSMGIAAGKDRYNNPISTIVRVRDQKLMEQCKRQLAVREDGTKSIAWFKCGDVFVYTRADLVEQTMYTAFDMVKIGTYKNPRQGS</sequence>
<comment type="caution">
    <text evidence="1">The sequence shown here is derived from an EMBL/GenBank/DDBJ whole genome shotgun (WGS) entry which is preliminary data.</text>
</comment>
<evidence type="ECO:0000313" key="1">
    <source>
        <dbReference type="EMBL" id="MSS38007.1"/>
    </source>
</evidence>
<keyword evidence="2" id="KW-1185">Reference proteome</keyword>
<protein>
    <submittedName>
        <fullName evidence="1">Uncharacterized protein</fullName>
    </submittedName>
</protein>
<name>A0A7X2NNB6_9CLOT</name>
<dbReference type="Proteomes" id="UP000429958">
    <property type="component" value="Unassembled WGS sequence"/>
</dbReference>